<dbReference type="InterPro" id="IPR026444">
    <property type="entry name" value="Secre_tail"/>
</dbReference>
<dbReference type="Pfam" id="PF18962">
    <property type="entry name" value="Por_Secre_tail"/>
    <property type="match status" value="1"/>
</dbReference>
<comment type="caution">
    <text evidence="3">The sequence shown here is derived from an EMBL/GenBank/DDBJ whole genome shotgun (WGS) entry which is preliminary data.</text>
</comment>
<evidence type="ECO:0000259" key="2">
    <source>
        <dbReference type="Pfam" id="PF18962"/>
    </source>
</evidence>
<keyword evidence="1" id="KW-0732">Signal</keyword>
<evidence type="ECO:0000256" key="1">
    <source>
        <dbReference type="ARBA" id="ARBA00022729"/>
    </source>
</evidence>
<protein>
    <recommendedName>
        <fullName evidence="2">Secretion system C-terminal sorting domain-containing protein</fullName>
    </recommendedName>
</protein>
<organism evidence="3 4">
    <name type="scientific">Chryseobacterium defluvii</name>
    <dbReference type="NCBI Taxonomy" id="160396"/>
    <lineage>
        <taxon>Bacteria</taxon>
        <taxon>Pseudomonadati</taxon>
        <taxon>Bacteroidota</taxon>
        <taxon>Flavobacteriia</taxon>
        <taxon>Flavobacteriales</taxon>
        <taxon>Weeksellaceae</taxon>
        <taxon>Chryseobacterium group</taxon>
        <taxon>Chryseobacterium</taxon>
    </lineage>
</organism>
<evidence type="ECO:0000313" key="4">
    <source>
        <dbReference type="Proteomes" id="UP000592180"/>
    </source>
</evidence>
<reference evidence="3 4" key="1">
    <citation type="submission" date="2020-08" db="EMBL/GenBank/DDBJ databases">
        <title>Functional genomics of gut bacteria from endangered species of beetles.</title>
        <authorList>
            <person name="Carlos-Shanley C."/>
        </authorList>
    </citation>
    <scope>NUCLEOTIDE SEQUENCE [LARGE SCALE GENOMIC DNA]</scope>
    <source>
        <strain evidence="3 4">S00151</strain>
    </source>
</reference>
<evidence type="ECO:0000313" key="3">
    <source>
        <dbReference type="EMBL" id="MBB4805608.1"/>
    </source>
</evidence>
<gene>
    <name evidence="3" type="ORF">HNP38_000880</name>
</gene>
<dbReference type="RefSeq" id="WP_184185051.1">
    <property type="nucleotide sequence ID" value="NZ_JACHLE010000001.1"/>
</dbReference>
<dbReference type="NCBIfam" id="TIGR04183">
    <property type="entry name" value="Por_Secre_tail"/>
    <property type="match status" value="1"/>
</dbReference>
<dbReference type="AlphaFoldDB" id="A0A840KC79"/>
<sequence>MNDAEAKQKETSLYPNPARDFVTIKTESKIIKVEIFDVAGRKVQANLDGDKLDVRNLAPGSYIVNIETNKGKVSEKLMKR</sequence>
<keyword evidence="4" id="KW-1185">Reference proteome</keyword>
<proteinExistence type="predicted"/>
<dbReference type="Proteomes" id="UP000592180">
    <property type="component" value="Unassembled WGS sequence"/>
</dbReference>
<dbReference type="EMBL" id="JACHLE010000001">
    <property type="protein sequence ID" value="MBB4805608.1"/>
    <property type="molecule type" value="Genomic_DNA"/>
</dbReference>
<accession>A0A840KC79</accession>
<feature type="domain" description="Secretion system C-terminal sorting" evidence="2">
    <location>
        <begin position="13"/>
        <end position="77"/>
    </location>
</feature>
<name>A0A840KC79_9FLAO</name>